<feature type="transmembrane region" description="Helical" evidence="8">
    <location>
        <begin position="70"/>
        <end position="88"/>
    </location>
</feature>
<dbReference type="Proteomes" id="UP000653730">
    <property type="component" value="Unassembled WGS sequence"/>
</dbReference>
<feature type="transmembrane region" description="Helical" evidence="8">
    <location>
        <begin position="123"/>
        <end position="143"/>
    </location>
</feature>
<keyword evidence="7" id="KW-0413">Isomerase</keyword>
<proteinExistence type="predicted"/>
<dbReference type="InterPro" id="IPR017825">
    <property type="entry name" value="Lycopene_cyclase_dom"/>
</dbReference>
<feature type="transmembrane region" description="Helical" evidence="8">
    <location>
        <begin position="100"/>
        <end position="117"/>
    </location>
</feature>
<comment type="caution">
    <text evidence="10">The sequence shown here is derived from an EMBL/GenBank/DDBJ whole genome shotgun (WGS) entry which is preliminary data.</text>
</comment>
<accession>A0A926JRE8</accession>
<evidence type="ECO:0000313" key="10">
    <source>
        <dbReference type="EMBL" id="MBC9796115.1"/>
    </source>
</evidence>
<comment type="subcellular location">
    <subcellularLocation>
        <location evidence="1">Membrane</location>
        <topology evidence="1">Multi-pass membrane protein</topology>
    </subcellularLocation>
</comment>
<sequence length="234" mass="26562">MDKYAYLFISVLLFVPWLAFCLSRPDLKKKILKTSVLGGLAGLIAEFWYFRDYWQPPSLFGKATVSPEDFLFGFFITGIAVAGYDVAFRKTNATGAKKRKKFFAGLFATGVFSLFIFNNWMGFNSIFVSSLAFVAFSVVMSLFRKDLWLPSLISGMLTVLIIIPVYAIIFNLLYPDFWNKYGLLSGSAYGIAVLGHIPVTELVWYFSWGSMAGIAYDFASGKKKMTYQNKRYKY</sequence>
<dbReference type="GO" id="GO:0016117">
    <property type="term" value="P:carotenoid biosynthetic process"/>
    <property type="evidence" value="ECO:0007669"/>
    <property type="project" value="UniProtKB-KW"/>
</dbReference>
<evidence type="ECO:0000256" key="7">
    <source>
        <dbReference type="ARBA" id="ARBA00023235"/>
    </source>
</evidence>
<dbReference type="EMBL" id="JACVDC010000020">
    <property type="protein sequence ID" value="MBC9796115.1"/>
    <property type="molecule type" value="Genomic_DNA"/>
</dbReference>
<keyword evidence="11" id="KW-1185">Reference proteome</keyword>
<evidence type="ECO:0000256" key="1">
    <source>
        <dbReference type="ARBA" id="ARBA00004141"/>
    </source>
</evidence>
<name>A0A926JRE8_9FLAO</name>
<evidence type="ECO:0000259" key="9">
    <source>
        <dbReference type="Pfam" id="PF18916"/>
    </source>
</evidence>
<dbReference type="Pfam" id="PF18916">
    <property type="entry name" value="Lycopene_cyc"/>
    <property type="match status" value="1"/>
</dbReference>
<keyword evidence="6 8" id="KW-0472">Membrane</keyword>
<evidence type="ECO:0000256" key="8">
    <source>
        <dbReference type="SAM" id="Phobius"/>
    </source>
</evidence>
<evidence type="ECO:0000256" key="5">
    <source>
        <dbReference type="ARBA" id="ARBA00022989"/>
    </source>
</evidence>
<dbReference type="GO" id="GO:0016872">
    <property type="term" value="F:intramolecular lyase activity"/>
    <property type="evidence" value="ECO:0007669"/>
    <property type="project" value="InterPro"/>
</dbReference>
<organism evidence="10 11">
    <name type="scientific">Sinomicrobium weinanense</name>
    <dbReference type="NCBI Taxonomy" id="2842200"/>
    <lineage>
        <taxon>Bacteria</taxon>
        <taxon>Pseudomonadati</taxon>
        <taxon>Bacteroidota</taxon>
        <taxon>Flavobacteriia</taxon>
        <taxon>Flavobacteriales</taxon>
        <taxon>Flavobacteriaceae</taxon>
        <taxon>Sinomicrobium</taxon>
    </lineage>
</organism>
<evidence type="ECO:0000256" key="4">
    <source>
        <dbReference type="ARBA" id="ARBA00022746"/>
    </source>
</evidence>
<gene>
    <name evidence="10" type="ORF">IBL28_09065</name>
</gene>
<feature type="transmembrane region" description="Helical" evidence="8">
    <location>
        <begin position="155"/>
        <end position="174"/>
    </location>
</feature>
<feature type="transmembrane region" description="Helical" evidence="8">
    <location>
        <begin position="31"/>
        <end position="50"/>
    </location>
</feature>
<evidence type="ECO:0000256" key="6">
    <source>
        <dbReference type="ARBA" id="ARBA00023136"/>
    </source>
</evidence>
<feature type="transmembrane region" description="Helical" evidence="8">
    <location>
        <begin position="6"/>
        <end position="24"/>
    </location>
</feature>
<dbReference type="RefSeq" id="WP_187965261.1">
    <property type="nucleotide sequence ID" value="NZ_JACVDC010000020.1"/>
</dbReference>
<comment type="pathway">
    <text evidence="2">Carotenoid biosynthesis.</text>
</comment>
<keyword evidence="3 8" id="KW-0812">Transmembrane</keyword>
<evidence type="ECO:0000313" key="11">
    <source>
        <dbReference type="Proteomes" id="UP000653730"/>
    </source>
</evidence>
<dbReference type="GO" id="GO:0045436">
    <property type="term" value="F:lycopene beta cyclase activity"/>
    <property type="evidence" value="ECO:0007669"/>
    <property type="project" value="UniProtKB-ARBA"/>
</dbReference>
<protein>
    <recommendedName>
        <fullName evidence="9">Lycopene cyclase domain-containing protein</fullName>
    </recommendedName>
</protein>
<dbReference type="GO" id="GO:0016020">
    <property type="term" value="C:membrane"/>
    <property type="evidence" value="ECO:0007669"/>
    <property type="project" value="UniProtKB-SubCell"/>
</dbReference>
<feature type="domain" description="Lycopene cyclase" evidence="9">
    <location>
        <begin position="124"/>
        <end position="218"/>
    </location>
</feature>
<keyword evidence="4" id="KW-0125">Carotenoid biosynthesis</keyword>
<keyword evidence="5 8" id="KW-1133">Transmembrane helix</keyword>
<evidence type="ECO:0000256" key="2">
    <source>
        <dbReference type="ARBA" id="ARBA00004829"/>
    </source>
</evidence>
<dbReference type="AlphaFoldDB" id="A0A926JRE8"/>
<reference evidence="10 11" key="1">
    <citation type="submission" date="2020-09" db="EMBL/GenBank/DDBJ databases">
        <title>Sinomicrobium weinanense sp. nov., a halophilic bacteria isolated from saline-alkali soil.</title>
        <authorList>
            <person name="Wu P."/>
            <person name="Ren H."/>
            <person name="Mei Y."/>
            <person name="Liang Y."/>
            <person name="Chen Z."/>
        </authorList>
    </citation>
    <scope>NUCLEOTIDE SEQUENCE [LARGE SCALE GENOMIC DNA]</scope>
    <source>
        <strain evidence="10 11">FJxs</strain>
    </source>
</reference>
<evidence type="ECO:0000256" key="3">
    <source>
        <dbReference type="ARBA" id="ARBA00022692"/>
    </source>
</evidence>